<dbReference type="EMBL" id="UYJE01008152">
    <property type="protein sequence ID" value="VDI61511.1"/>
    <property type="molecule type" value="Genomic_DNA"/>
</dbReference>
<dbReference type="OrthoDB" id="10072198at2759"/>
<sequence length="505" mass="57414">MGSEKSPSNIPTVVRQRSDKTLYSSIVNVSNLVYPEKSHNWNGANQLLLTLLNARSVKNKALSINDYLISNDIDILALTETWLGSIADKCVISELVPNGYGIHHISRTERKGGGVAIIHKSNLEIKPIKRKKQLTQFELLECSINSNLFRLFVVYRPPPSRNNKLKTTTFFEEWLEFLDYTTEFSGEIIIVGDLNFHLDDVSDCGGRRFTESLSDRGLVQQVEGPTHIRGHTLDVIISRENSSILLGEPSIEDTQIYNDKSNASLDHFAVHSRINLSKPARLKKSLTIRKINNIDVESFKADIDTNCFIHNNDPDIENLVKSHNSDLKAVLDKHAPVQTKIITMRPNTEWYGDKIRKAKVERRKAERTMRKTKLEVHKLIYKELCVTSNKILIQSKTDYYSNKISDIGNDHKKLFKLTNGLLGNSNDVILPSHQSEFELSNRFGHFFLEKIENIRTSLLSANNSIDDIDPLRADIRFKGNTLTDFHPASIDEVSKIILKANRNIT</sequence>
<gene>
    <name evidence="2" type="ORF">MGAL_10B005518</name>
</gene>
<evidence type="ECO:0000313" key="3">
    <source>
        <dbReference type="Proteomes" id="UP000596742"/>
    </source>
</evidence>
<proteinExistence type="predicted"/>
<dbReference type="InterPro" id="IPR036691">
    <property type="entry name" value="Endo/exonu/phosph_ase_sf"/>
</dbReference>
<dbReference type="PANTHER" id="PTHR46670">
    <property type="entry name" value="ENDO/EXONUCLEASE/PHOSPHATASE DOMAIN-CONTAINING PROTEIN"/>
    <property type="match status" value="1"/>
</dbReference>
<dbReference type="AlphaFoldDB" id="A0A8B6GBA2"/>
<reference evidence="2" key="1">
    <citation type="submission" date="2018-11" db="EMBL/GenBank/DDBJ databases">
        <authorList>
            <person name="Alioto T."/>
            <person name="Alioto T."/>
        </authorList>
    </citation>
    <scope>NUCLEOTIDE SEQUENCE</scope>
</reference>
<dbReference type="Gene3D" id="3.60.10.10">
    <property type="entry name" value="Endonuclease/exonuclease/phosphatase"/>
    <property type="match status" value="1"/>
</dbReference>
<comment type="caution">
    <text evidence="2">The sequence shown here is derived from an EMBL/GenBank/DDBJ whole genome shotgun (WGS) entry which is preliminary data.</text>
</comment>
<dbReference type="PANTHER" id="PTHR46670:SF3">
    <property type="entry name" value="ENDONUCLEASE_EXONUCLEASE_PHOSPHATASE DOMAIN-CONTAINING PROTEIN"/>
    <property type="match status" value="1"/>
</dbReference>
<dbReference type="Pfam" id="PF03372">
    <property type="entry name" value="Exo_endo_phos"/>
    <property type="match status" value="1"/>
</dbReference>
<name>A0A8B6GBA2_MYTGA</name>
<dbReference type="GO" id="GO:0003824">
    <property type="term" value="F:catalytic activity"/>
    <property type="evidence" value="ECO:0007669"/>
    <property type="project" value="InterPro"/>
</dbReference>
<dbReference type="SUPFAM" id="SSF56219">
    <property type="entry name" value="DNase I-like"/>
    <property type="match status" value="1"/>
</dbReference>
<feature type="domain" description="Endonuclease/exonuclease/phosphatase" evidence="1">
    <location>
        <begin position="53"/>
        <end position="240"/>
    </location>
</feature>
<keyword evidence="3" id="KW-1185">Reference proteome</keyword>
<evidence type="ECO:0000313" key="2">
    <source>
        <dbReference type="EMBL" id="VDI61511.1"/>
    </source>
</evidence>
<accession>A0A8B6GBA2</accession>
<dbReference type="InterPro" id="IPR005135">
    <property type="entry name" value="Endo/exonuclease/phosphatase"/>
</dbReference>
<dbReference type="Proteomes" id="UP000596742">
    <property type="component" value="Unassembled WGS sequence"/>
</dbReference>
<organism evidence="2 3">
    <name type="scientific">Mytilus galloprovincialis</name>
    <name type="common">Mediterranean mussel</name>
    <dbReference type="NCBI Taxonomy" id="29158"/>
    <lineage>
        <taxon>Eukaryota</taxon>
        <taxon>Metazoa</taxon>
        <taxon>Spiralia</taxon>
        <taxon>Lophotrochozoa</taxon>
        <taxon>Mollusca</taxon>
        <taxon>Bivalvia</taxon>
        <taxon>Autobranchia</taxon>
        <taxon>Pteriomorphia</taxon>
        <taxon>Mytilida</taxon>
        <taxon>Mytiloidea</taxon>
        <taxon>Mytilidae</taxon>
        <taxon>Mytilinae</taxon>
        <taxon>Mytilus</taxon>
    </lineage>
</organism>
<evidence type="ECO:0000259" key="1">
    <source>
        <dbReference type="Pfam" id="PF03372"/>
    </source>
</evidence>
<protein>
    <recommendedName>
        <fullName evidence="1">Endonuclease/exonuclease/phosphatase domain-containing protein</fullName>
    </recommendedName>
</protein>